<gene>
    <name evidence="1" type="ORF">CLV28_1285</name>
</gene>
<dbReference type="OrthoDB" id="4828895at2"/>
<proteinExistence type="predicted"/>
<evidence type="ECO:0000313" key="2">
    <source>
        <dbReference type="Proteomes" id="UP000231693"/>
    </source>
</evidence>
<dbReference type="Proteomes" id="UP000231693">
    <property type="component" value="Unassembled WGS sequence"/>
</dbReference>
<dbReference type="InterPro" id="IPR045684">
    <property type="entry name" value="DUF6191"/>
</dbReference>
<dbReference type="EMBL" id="PGFE01000002">
    <property type="protein sequence ID" value="PJJ73804.1"/>
    <property type="molecule type" value="Genomic_DNA"/>
</dbReference>
<dbReference type="RefSeq" id="WP_100422507.1">
    <property type="nucleotide sequence ID" value="NZ_BOOX01000018.1"/>
</dbReference>
<sequence length="101" mass="10790">MEQVFGWVAPLTLLVLVALAIDRLSRGRVLTRPHDEGSGSGASGALGELVAIFHPSATTLVEEKERRRLDIAQRPDSDPGQGEIDLDSGVVVLGVERPHQG</sequence>
<name>A0A2M9CPI9_9CELL</name>
<dbReference type="AlphaFoldDB" id="A0A2M9CPI9"/>
<organism evidence="1 2">
    <name type="scientific">Sediminihabitans luteus</name>
    <dbReference type="NCBI Taxonomy" id="1138585"/>
    <lineage>
        <taxon>Bacteria</taxon>
        <taxon>Bacillati</taxon>
        <taxon>Actinomycetota</taxon>
        <taxon>Actinomycetes</taxon>
        <taxon>Micrococcales</taxon>
        <taxon>Cellulomonadaceae</taxon>
        <taxon>Sediminihabitans</taxon>
    </lineage>
</organism>
<accession>A0A2M9CPI9</accession>
<evidence type="ECO:0000313" key="1">
    <source>
        <dbReference type="EMBL" id="PJJ73804.1"/>
    </source>
</evidence>
<reference evidence="1 2" key="1">
    <citation type="submission" date="2017-11" db="EMBL/GenBank/DDBJ databases">
        <title>Genomic Encyclopedia of Archaeal and Bacterial Type Strains, Phase II (KMG-II): From Individual Species to Whole Genera.</title>
        <authorList>
            <person name="Goeker M."/>
        </authorList>
    </citation>
    <scope>NUCLEOTIDE SEQUENCE [LARGE SCALE GENOMIC DNA]</scope>
    <source>
        <strain evidence="1 2">DSM 25478</strain>
    </source>
</reference>
<protein>
    <submittedName>
        <fullName evidence="1">Uncharacterized protein</fullName>
    </submittedName>
</protein>
<comment type="caution">
    <text evidence="1">The sequence shown here is derived from an EMBL/GenBank/DDBJ whole genome shotgun (WGS) entry which is preliminary data.</text>
</comment>
<dbReference type="Pfam" id="PF19690">
    <property type="entry name" value="DUF6191"/>
    <property type="match status" value="1"/>
</dbReference>
<keyword evidence="2" id="KW-1185">Reference proteome</keyword>